<proteinExistence type="predicted"/>
<evidence type="ECO:0000313" key="2">
    <source>
        <dbReference type="Proteomes" id="UP000252415"/>
    </source>
</evidence>
<sequence>MEKKQWTALSLEVMNVSETMAGFGIAKMDFTYVDGKLVDLDVYDS</sequence>
<keyword evidence="2" id="KW-1185">Reference proteome</keyword>
<evidence type="ECO:0000313" key="1">
    <source>
        <dbReference type="EMBL" id="RCW48853.1"/>
    </source>
</evidence>
<reference evidence="1 2" key="1">
    <citation type="submission" date="2018-07" db="EMBL/GenBank/DDBJ databases">
        <title>Genomic Encyclopedia of Type Strains, Phase III (KMG-III): the genomes of soil and plant-associated and newly described type strains.</title>
        <authorList>
            <person name="Whitman W."/>
        </authorList>
    </citation>
    <scope>NUCLEOTIDE SEQUENCE [LARGE SCALE GENOMIC DNA]</scope>
    <source>
        <strain evidence="1 2">CECT 7506</strain>
    </source>
</reference>
<comment type="caution">
    <text evidence="1">The sequence shown here is derived from an EMBL/GenBank/DDBJ whole genome shotgun (WGS) entry which is preliminary data.</text>
</comment>
<dbReference type="RefSeq" id="WP_114379621.1">
    <property type="nucleotide sequence ID" value="NZ_QPJD01000005.1"/>
</dbReference>
<dbReference type="InterPro" id="IPR049825">
    <property type="entry name" value="Lasso_PadeA-like"/>
</dbReference>
<gene>
    <name evidence="1" type="ORF">DFP97_10536</name>
</gene>
<name>A0A368W529_9BACL</name>
<dbReference type="AlphaFoldDB" id="A0A368W529"/>
<dbReference type="NCBIfam" id="NF033524">
    <property type="entry name" value="lasso_PadeA_fam"/>
    <property type="match status" value="1"/>
</dbReference>
<dbReference type="OrthoDB" id="2913105at2"/>
<dbReference type="EMBL" id="QPJD01000005">
    <property type="protein sequence ID" value="RCW48853.1"/>
    <property type="molecule type" value="Genomic_DNA"/>
</dbReference>
<dbReference type="Proteomes" id="UP000252415">
    <property type="component" value="Unassembled WGS sequence"/>
</dbReference>
<organism evidence="1 2">
    <name type="scientific">Paenibacillus prosopidis</name>
    <dbReference type="NCBI Taxonomy" id="630520"/>
    <lineage>
        <taxon>Bacteria</taxon>
        <taxon>Bacillati</taxon>
        <taxon>Bacillota</taxon>
        <taxon>Bacilli</taxon>
        <taxon>Bacillales</taxon>
        <taxon>Paenibacillaceae</taxon>
        <taxon>Paenibacillus</taxon>
    </lineage>
</organism>
<accession>A0A368W529</accession>
<protein>
    <recommendedName>
        <fullName evidence="3">Paeninodin family lasso peptide</fullName>
    </recommendedName>
</protein>
<evidence type="ECO:0008006" key="3">
    <source>
        <dbReference type="Google" id="ProtNLM"/>
    </source>
</evidence>